<evidence type="ECO:0000256" key="1">
    <source>
        <dbReference type="SAM" id="MobiDB-lite"/>
    </source>
</evidence>
<keyword evidence="2" id="KW-0812">Transmembrane</keyword>
<dbReference type="EMBL" id="JBHUDC010000003">
    <property type="protein sequence ID" value="MFD1512819.1"/>
    <property type="molecule type" value="Genomic_DNA"/>
</dbReference>
<feature type="region of interest" description="Disordered" evidence="1">
    <location>
        <begin position="40"/>
        <end position="104"/>
    </location>
</feature>
<feature type="domain" description="Protein-glutamine gamma-glutamyltransferase-like C-terminal" evidence="3">
    <location>
        <begin position="275"/>
        <end position="339"/>
    </location>
</feature>
<keyword evidence="2" id="KW-0472">Membrane</keyword>
<feature type="region of interest" description="Disordered" evidence="1">
    <location>
        <begin position="243"/>
        <end position="264"/>
    </location>
</feature>
<proteinExistence type="predicted"/>
<evidence type="ECO:0000256" key="2">
    <source>
        <dbReference type="SAM" id="Phobius"/>
    </source>
</evidence>
<evidence type="ECO:0000259" key="3">
    <source>
        <dbReference type="Pfam" id="PF13559"/>
    </source>
</evidence>
<comment type="caution">
    <text evidence="4">The sequence shown here is derived from an EMBL/GenBank/DDBJ whole genome shotgun (WGS) entry which is preliminary data.</text>
</comment>
<organism evidence="4 5">
    <name type="scientific">Halomarina rubra</name>
    <dbReference type="NCBI Taxonomy" id="2071873"/>
    <lineage>
        <taxon>Archaea</taxon>
        <taxon>Methanobacteriati</taxon>
        <taxon>Methanobacteriota</taxon>
        <taxon>Stenosarchaea group</taxon>
        <taxon>Halobacteria</taxon>
        <taxon>Halobacteriales</taxon>
        <taxon>Natronomonadaceae</taxon>
        <taxon>Halomarina</taxon>
    </lineage>
</organism>
<evidence type="ECO:0000313" key="4">
    <source>
        <dbReference type="EMBL" id="MFD1512819.1"/>
    </source>
</evidence>
<sequence>MYAPRRAALLALCAIAVILAASLFPAVGFGSYPSGSWTGPAGDAAVSGPADGQPADVEDPTDDPNGQSDENAPGEPTPTPTATPTATPTETPAAADSGGDRHDGSGGESLLLVPVLAVFGGLFLVLGLSLRRLGYRRRGFWFVHPSLPDLPPAFVRNALAAIPQATMGFVVGVGATLPRLLDDTATVLGAAGSAVVNVGRGAARAMALTLTAVPTAFAAGLGGIATGFGRALGALPGAASSLGGQTIRDGSTTDATTTTEEESLAEDLGPLSVEEAWAEMTDRVPIRNRNAATPGQYARRAVRRGLPARSVGTLTRLFREVRYGGRSGEERFGDALDAYDALDEDDEDGGDDA</sequence>
<feature type="transmembrane region" description="Helical" evidence="2">
    <location>
        <begin position="110"/>
        <end position="130"/>
    </location>
</feature>
<keyword evidence="5" id="KW-1185">Reference proteome</keyword>
<dbReference type="Proteomes" id="UP001597187">
    <property type="component" value="Unassembled WGS sequence"/>
</dbReference>
<dbReference type="Pfam" id="PF13559">
    <property type="entry name" value="DUF4129"/>
    <property type="match status" value="1"/>
</dbReference>
<name>A0ABD6AVB8_9EURY</name>
<accession>A0ABD6AVB8</accession>
<dbReference type="RefSeq" id="WP_250872796.1">
    <property type="nucleotide sequence ID" value="NZ_JALXFV010000003.1"/>
</dbReference>
<protein>
    <submittedName>
        <fullName evidence="4">DUF4129 domain-containing protein</fullName>
    </submittedName>
</protein>
<feature type="compositionally biased region" description="Low complexity" evidence="1">
    <location>
        <begin position="82"/>
        <end position="97"/>
    </location>
</feature>
<evidence type="ECO:0000313" key="5">
    <source>
        <dbReference type="Proteomes" id="UP001597187"/>
    </source>
</evidence>
<reference evidence="4 5" key="1">
    <citation type="journal article" date="2019" name="Int. J. Syst. Evol. Microbiol.">
        <title>The Global Catalogue of Microorganisms (GCM) 10K type strain sequencing project: providing services to taxonomists for standard genome sequencing and annotation.</title>
        <authorList>
            <consortium name="The Broad Institute Genomics Platform"/>
            <consortium name="The Broad Institute Genome Sequencing Center for Infectious Disease"/>
            <person name="Wu L."/>
            <person name="Ma J."/>
        </authorList>
    </citation>
    <scope>NUCLEOTIDE SEQUENCE [LARGE SCALE GENOMIC DNA]</scope>
    <source>
        <strain evidence="4 5">CGMCC 1.12563</strain>
    </source>
</reference>
<keyword evidence="2" id="KW-1133">Transmembrane helix</keyword>
<gene>
    <name evidence="4" type="ORF">ACFSBT_05920</name>
</gene>
<dbReference type="InterPro" id="IPR025403">
    <property type="entry name" value="TgpA-like_C"/>
</dbReference>
<dbReference type="AlphaFoldDB" id="A0ABD6AVB8"/>